<dbReference type="Proteomes" id="UP000231542">
    <property type="component" value="Unassembled WGS sequence"/>
</dbReference>
<dbReference type="GO" id="GO:0052621">
    <property type="term" value="F:diguanylate cyclase activity"/>
    <property type="evidence" value="ECO:0007669"/>
    <property type="project" value="TreeGrafter"/>
</dbReference>
<comment type="caution">
    <text evidence="2">The sequence shown here is derived from an EMBL/GenBank/DDBJ whole genome shotgun (WGS) entry which is preliminary data.</text>
</comment>
<dbReference type="PANTHER" id="PTHR45138">
    <property type="entry name" value="REGULATORY COMPONENTS OF SENSORY TRANSDUCTION SYSTEM"/>
    <property type="match status" value="1"/>
</dbReference>
<dbReference type="PROSITE" id="PS50887">
    <property type="entry name" value="GGDEF"/>
    <property type="match status" value="1"/>
</dbReference>
<dbReference type="Gene3D" id="3.30.70.270">
    <property type="match status" value="1"/>
</dbReference>
<evidence type="ECO:0000313" key="3">
    <source>
        <dbReference type="Proteomes" id="UP000231542"/>
    </source>
</evidence>
<gene>
    <name evidence="2" type="ORF">COT24_02765</name>
</gene>
<evidence type="ECO:0000259" key="1">
    <source>
        <dbReference type="PROSITE" id="PS50887"/>
    </source>
</evidence>
<dbReference type="AlphaFoldDB" id="A0A2H0YVS6"/>
<dbReference type="SUPFAM" id="SSF55073">
    <property type="entry name" value="Nucleotide cyclase"/>
    <property type="match status" value="1"/>
</dbReference>
<name>A0A2H0YVS6_9BACT</name>
<reference evidence="2 3" key="1">
    <citation type="submission" date="2017-09" db="EMBL/GenBank/DDBJ databases">
        <title>Depth-based differentiation of microbial function through sediment-hosted aquifers and enrichment of novel symbionts in the deep terrestrial subsurface.</title>
        <authorList>
            <person name="Probst A.J."/>
            <person name="Ladd B."/>
            <person name="Jarett J.K."/>
            <person name="Geller-Mcgrath D.E."/>
            <person name="Sieber C.M."/>
            <person name="Emerson J.B."/>
            <person name="Anantharaman K."/>
            <person name="Thomas B.C."/>
            <person name="Malmstrom R."/>
            <person name="Stieglmeier M."/>
            <person name="Klingl A."/>
            <person name="Woyke T."/>
            <person name="Ryan C.M."/>
            <person name="Banfield J.F."/>
        </authorList>
    </citation>
    <scope>NUCLEOTIDE SEQUENCE [LARGE SCALE GENOMIC DNA]</scope>
    <source>
        <strain evidence="2">CG08_land_8_20_14_0_20_40_16</strain>
    </source>
</reference>
<feature type="domain" description="GGDEF" evidence="1">
    <location>
        <begin position="99"/>
        <end position="238"/>
    </location>
</feature>
<dbReference type="InterPro" id="IPR050469">
    <property type="entry name" value="Diguanylate_Cyclase"/>
</dbReference>
<accession>A0A2H0YVS6</accession>
<dbReference type="InterPro" id="IPR029787">
    <property type="entry name" value="Nucleotide_cyclase"/>
</dbReference>
<evidence type="ECO:0000313" key="2">
    <source>
        <dbReference type="EMBL" id="PIS42594.1"/>
    </source>
</evidence>
<dbReference type="GO" id="GO:0005886">
    <property type="term" value="C:plasma membrane"/>
    <property type="evidence" value="ECO:0007669"/>
    <property type="project" value="TreeGrafter"/>
</dbReference>
<dbReference type="EMBL" id="PEXU01000033">
    <property type="protein sequence ID" value="PIS42594.1"/>
    <property type="molecule type" value="Genomic_DNA"/>
</dbReference>
<dbReference type="InterPro" id="IPR000160">
    <property type="entry name" value="GGDEF_dom"/>
</dbReference>
<dbReference type="PANTHER" id="PTHR45138:SF9">
    <property type="entry name" value="DIGUANYLATE CYCLASE DGCM-RELATED"/>
    <property type="match status" value="1"/>
</dbReference>
<dbReference type="Pfam" id="PF00990">
    <property type="entry name" value="GGDEF"/>
    <property type="match status" value="1"/>
</dbReference>
<dbReference type="SMART" id="SM00267">
    <property type="entry name" value="GGDEF"/>
    <property type="match status" value="1"/>
</dbReference>
<dbReference type="InterPro" id="IPR043128">
    <property type="entry name" value="Rev_trsase/Diguanyl_cyclase"/>
</dbReference>
<dbReference type="GO" id="GO:0043709">
    <property type="term" value="P:cell adhesion involved in single-species biofilm formation"/>
    <property type="evidence" value="ECO:0007669"/>
    <property type="project" value="TreeGrafter"/>
</dbReference>
<organism evidence="2 3">
    <name type="scientific">Candidatus Kerfeldbacteria bacterium CG08_land_8_20_14_0_20_40_16</name>
    <dbReference type="NCBI Taxonomy" id="2014244"/>
    <lineage>
        <taxon>Bacteria</taxon>
        <taxon>Candidatus Kerfeldiibacteriota</taxon>
    </lineage>
</organism>
<dbReference type="GO" id="GO:1902201">
    <property type="term" value="P:negative regulation of bacterial-type flagellum-dependent cell motility"/>
    <property type="evidence" value="ECO:0007669"/>
    <property type="project" value="TreeGrafter"/>
</dbReference>
<protein>
    <recommendedName>
        <fullName evidence="1">GGDEF domain-containing protein</fullName>
    </recommendedName>
</protein>
<dbReference type="NCBIfam" id="TIGR00254">
    <property type="entry name" value="GGDEF"/>
    <property type="match status" value="1"/>
</dbReference>
<proteinExistence type="predicted"/>
<sequence length="246" mass="27352">MNAKTKDETEGFVSLSQMTRAVQEFEHLIREGMIEGLPPYLAKIFLNSLMGVEIRYQSMLEIKGLIELGIRDGLTGLYNKRFFGEQLRITLANTSRFMQPLCLIFVDIDYFKTRVNDQHGHPNGDVVLTEVAKVLGSCLSRGSDILARAGGEEFGFILPNTSWEKGIKVAERIRQAVEKKGITLLNNGRIAVTVSVGVANFTPGKQGDIIPPEELTFQADVALYNAKLERNQVVSFQQGMSIPETV</sequence>
<dbReference type="FunFam" id="3.30.70.270:FF:000001">
    <property type="entry name" value="Diguanylate cyclase domain protein"/>
    <property type="match status" value="1"/>
</dbReference>
<dbReference type="CDD" id="cd01949">
    <property type="entry name" value="GGDEF"/>
    <property type="match status" value="1"/>
</dbReference>